<dbReference type="CDD" id="cd08547">
    <property type="entry name" value="Type_II_cohesin"/>
    <property type="match status" value="1"/>
</dbReference>
<dbReference type="GO" id="GO:0030246">
    <property type="term" value="F:carbohydrate binding"/>
    <property type="evidence" value="ECO:0007669"/>
    <property type="project" value="InterPro"/>
</dbReference>
<dbReference type="InterPro" id="IPR022409">
    <property type="entry name" value="PKD/Chitinase_dom"/>
</dbReference>
<dbReference type="Pfam" id="PF18911">
    <property type="entry name" value="PKD_4"/>
    <property type="match status" value="1"/>
</dbReference>
<reference evidence="3 4" key="1">
    <citation type="submission" date="2011-09" db="EMBL/GenBank/DDBJ databases">
        <title>The draft genome of Methanotorris formicicus Mc-S-70.</title>
        <authorList>
            <consortium name="US DOE Joint Genome Institute (JGI-PGF)"/>
            <person name="Lucas S."/>
            <person name="Han J."/>
            <person name="Lapidus A."/>
            <person name="Cheng J.-F."/>
            <person name="Goodwin L."/>
            <person name="Pitluck S."/>
            <person name="Peters L."/>
            <person name="Land M.L."/>
            <person name="Hauser L."/>
            <person name="Sieprawska-Lupa M."/>
            <person name="Takai K."/>
            <person name="Miyazaki J."/>
            <person name="Whitman W."/>
            <person name="Woyke T.J."/>
        </authorList>
    </citation>
    <scope>NUCLEOTIDE SEQUENCE [LARGE SCALE GENOMIC DNA]</scope>
    <source>
        <strain evidence="3 4">Mc-S-70</strain>
    </source>
</reference>
<dbReference type="InterPro" id="IPR008965">
    <property type="entry name" value="CBM2/CBM3_carb-bd_dom_sf"/>
</dbReference>
<keyword evidence="1" id="KW-0812">Transmembrane</keyword>
<feature type="transmembrane region" description="Helical" evidence="1">
    <location>
        <begin position="981"/>
        <end position="999"/>
    </location>
</feature>
<evidence type="ECO:0000256" key="1">
    <source>
        <dbReference type="SAM" id="Phobius"/>
    </source>
</evidence>
<dbReference type="CDD" id="cd00146">
    <property type="entry name" value="PKD"/>
    <property type="match status" value="1"/>
</dbReference>
<dbReference type="EMBL" id="AGJL01000044">
    <property type="protein sequence ID" value="EHP84865.1"/>
    <property type="molecule type" value="Genomic_DNA"/>
</dbReference>
<proteinExistence type="predicted"/>
<dbReference type="RefSeq" id="WP_007044971.1">
    <property type="nucleotide sequence ID" value="NZ_AGJL01000044.1"/>
</dbReference>
<dbReference type="Gene3D" id="2.60.40.10">
    <property type="entry name" value="Immunoglobulins"/>
    <property type="match status" value="1"/>
</dbReference>
<dbReference type="SMART" id="SM00089">
    <property type="entry name" value="PKD"/>
    <property type="match status" value="1"/>
</dbReference>
<dbReference type="InterPro" id="IPR013783">
    <property type="entry name" value="Ig-like_fold"/>
</dbReference>
<dbReference type="PROSITE" id="PS50093">
    <property type="entry name" value="PKD"/>
    <property type="match status" value="1"/>
</dbReference>
<sequence>MVFWENIREDSLRYFLFLLIIVLSIGFSYGEVIVELSPSNVSVNVGESFNLILLVKNVPSSTKCGGFEATIDYDKSLLNLTNIQLSNTANTAGLKTVDVSGGKISLMWFSNNPYGNFTIATLTFKALSNGTTMVKLKEKDTPTSVSDENGIKYDINIINANISINSTGNNITKIPNAYFVVNVFEYNKSLTGTLILNNTITPIKEINGTISLNNVQLLGNIEPNISYKEFTIKKNIGKALYSGLAFYGENNYEKFYLDSGELKNLSLIAYNVKENITYISGCIYIYNTSNYTTLSLKFLGNKSIYKIKNEYVNNSWIGCYLYFNATPNKSGTFEIANIRIAFNKSDIKSSDIYKVSLINVSAYSGGKILDIGKSPAFSICGGTCKLDPEIDISLRSERSRISYTNISFGDAKVVYLISGNEISITNISGSIFINTSLLDVLDYNVSSDLLNNIAYKSILMNGSTLYFNLSFKQPIVNRKILYINITPKTNMDATTTMLLNITQNLSKSLLVVNIFKKDFSSLPPYYGGNLTNISFSIVPDGAYQNKTYLSVLNLPLKFYECGNIAMDIYQNGIKTNTSIILNKEISNITQTSQINNTIQIDVGSDSTEINMSYGQYASYLHLRLLNVNCSITNISGYVYVNTSLLGIENVSVYSHILNNISYKNISINGSSIYFNLSFKQPINGTTSLITFSVKSKVDKTVDTVIYLHNLTIYSNNTKVNLTVRNMTVHIIKRKTNVPPKLTVSYEILNNNEVHFHAFAYDEDGDTLSYFWDFGDGYNSTKKDPIHRYSNYTYYLVKCIVKDPLNGTDCAKFIVDIKNISPINYDINIGENKTKNRTLYLNISLKNPFSNPITAYINFINRKDYDVPEIQYDVTLSPNGTTNVSIPINISESTTNINWNVEYYGVYNRKFNDKVQFICYKWSFSNRVDITETKTNIKINNYTKIIYLNNSKVVLKINRNSVIKDYVINKTIKLDLIRKRDVIYYCLVSLIGFMVGLIVVRRIR</sequence>
<dbReference type="SUPFAM" id="SSF49384">
    <property type="entry name" value="Carbohydrate-binding domain"/>
    <property type="match status" value="1"/>
</dbReference>
<gene>
    <name evidence="3" type="ORF">MetfoDRAFT_1544</name>
</gene>
<dbReference type="AlphaFoldDB" id="H1L0H0"/>
<accession>H1L0H0</accession>
<keyword evidence="1" id="KW-0472">Membrane</keyword>
<comment type="caution">
    <text evidence="3">The sequence shown here is derived from an EMBL/GenBank/DDBJ whole genome shotgun (WGS) entry which is preliminary data.</text>
</comment>
<name>H1L0H0_9EURY</name>
<dbReference type="SUPFAM" id="SSF49299">
    <property type="entry name" value="PKD domain"/>
    <property type="match status" value="1"/>
</dbReference>
<dbReference type="InterPro" id="IPR035986">
    <property type="entry name" value="PKD_dom_sf"/>
</dbReference>
<evidence type="ECO:0000259" key="2">
    <source>
        <dbReference type="PROSITE" id="PS50093"/>
    </source>
</evidence>
<dbReference type="InterPro" id="IPR000601">
    <property type="entry name" value="PKD_dom"/>
</dbReference>
<feature type="domain" description="PKD" evidence="2">
    <location>
        <begin position="758"/>
        <end position="807"/>
    </location>
</feature>
<dbReference type="PATRIC" id="fig|647171.4.peg.1504"/>
<feature type="transmembrane region" description="Helical" evidence="1">
    <location>
        <begin position="12"/>
        <end position="30"/>
    </location>
</feature>
<evidence type="ECO:0000313" key="4">
    <source>
        <dbReference type="Proteomes" id="UP000003706"/>
    </source>
</evidence>
<keyword evidence="4" id="KW-1185">Reference proteome</keyword>
<protein>
    <submittedName>
        <fullName evidence="3">PKD domain containing protein</fullName>
    </submittedName>
</protein>
<dbReference type="STRING" id="647171.MetfoDRAFT_1544"/>
<dbReference type="Proteomes" id="UP000003706">
    <property type="component" value="Unassembled WGS sequence"/>
</dbReference>
<dbReference type="OrthoDB" id="103676at2157"/>
<keyword evidence="1" id="KW-1133">Transmembrane helix</keyword>
<evidence type="ECO:0000313" key="3">
    <source>
        <dbReference type="EMBL" id="EHP84865.1"/>
    </source>
</evidence>
<dbReference type="Gene3D" id="2.60.40.680">
    <property type="match status" value="1"/>
</dbReference>
<organism evidence="3 4">
    <name type="scientific">Methanotorris formicicus Mc-S-70</name>
    <dbReference type="NCBI Taxonomy" id="647171"/>
    <lineage>
        <taxon>Archaea</taxon>
        <taxon>Methanobacteriati</taxon>
        <taxon>Methanobacteriota</taxon>
        <taxon>Methanomada group</taxon>
        <taxon>Methanococci</taxon>
        <taxon>Methanococcales</taxon>
        <taxon>Methanocaldococcaceae</taxon>
        <taxon>Methanotorris</taxon>
    </lineage>
</organism>